<feature type="signal peptide" evidence="2">
    <location>
        <begin position="1"/>
        <end position="25"/>
    </location>
</feature>
<evidence type="ECO:0000313" key="4">
    <source>
        <dbReference type="Proteomes" id="UP001254608"/>
    </source>
</evidence>
<feature type="compositionally biased region" description="Acidic residues" evidence="1">
    <location>
        <begin position="265"/>
        <end position="277"/>
    </location>
</feature>
<feature type="compositionally biased region" description="Basic and acidic residues" evidence="1">
    <location>
        <begin position="156"/>
        <end position="169"/>
    </location>
</feature>
<evidence type="ECO:0000256" key="2">
    <source>
        <dbReference type="SAM" id="SignalP"/>
    </source>
</evidence>
<keyword evidence="4" id="KW-1185">Reference proteome</keyword>
<proteinExistence type="predicted"/>
<feature type="compositionally biased region" description="Low complexity" evidence="1">
    <location>
        <begin position="219"/>
        <end position="235"/>
    </location>
</feature>
<organism evidence="3 4">
    <name type="scientific">Banduia mediterranea</name>
    <dbReference type="NCBI Taxonomy" id="3075609"/>
    <lineage>
        <taxon>Bacteria</taxon>
        <taxon>Pseudomonadati</taxon>
        <taxon>Pseudomonadota</taxon>
        <taxon>Gammaproteobacteria</taxon>
        <taxon>Nevskiales</taxon>
        <taxon>Algiphilaceae</taxon>
        <taxon>Banduia</taxon>
    </lineage>
</organism>
<dbReference type="RefSeq" id="WP_311366516.1">
    <property type="nucleotide sequence ID" value="NZ_JAVRIC010000036.1"/>
</dbReference>
<protein>
    <submittedName>
        <fullName evidence="3">Uncharacterized protein</fullName>
    </submittedName>
</protein>
<evidence type="ECO:0000256" key="1">
    <source>
        <dbReference type="SAM" id="MobiDB-lite"/>
    </source>
</evidence>
<dbReference type="EMBL" id="JAVRIC010000036">
    <property type="protein sequence ID" value="MDT0499106.1"/>
    <property type="molecule type" value="Genomic_DNA"/>
</dbReference>
<accession>A0ABU2WMP1</accession>
<gene>
    <name evidence="3" type="ORF">RM530_17320</name>
</gene>
<dbReference type="Proteomes" id="UP001254608">
    <property type="component" value="Unassembled WGS sequence"/>
</dbReference>
<comment type="caution">
    <text evidence="3">The sequence shown here is derived from an EMBL/GenBank/DDBJ whole genome shotgun (WGS) entry which is preliminary data.</text>
</comment>
<name>A0ABU2WMP1_9GAMM</name>
<sequence>MNKKTTPIIAPAVIALGLMSAPVFAGGVLGTESEGADSVQLGGNADSSLSDRAGELRSNFEDARAERMESRGELRDRLQDSADDAHSRLSDARSEAGDSELSEMDAGDGELQDSLPGLSDLDRETEISHDDDGVDLSSSTRGTLGEQSVESSSEFHSSRESEDGSRSVNREASGQLSVGDFEAGYDSSADRSSSISRSDTGVDIERSAGTNRDAALNDSSVGLSTESSSSRSFETSKPEGVAGDANETGDSEVGDGERLDRDEAFAESDIGEGDSELGDSSNDSNDDTTTAFGDTDSSDSDLGTSGG</sequence>
<feature type="region of interest" description="Disordered" evidence="1">
    <location>
        <begin position="28"/>
        <end position="307"/>
    </location>
</feature>
<feature type="compositionally biased region" description="Low complexity" evidence="1">
    <location>
        <begin position="186"/>
        <end position="199"/>
    </location>
</feature>
<feature type="compositionally biased region" description="Basic and acidic residues" evidence="1">
    <location>
        <begin position="255"/>
        <end position="264"/>
    </location>
</feature>
<reference evidence="3 4" key="1">
    <citation type="submission" date="2023-09" db="EMBL/GenBank/DDBJ databases">
        <authorList>
            <person name="Rey-Velasco X."/>
        </authorList>
    </citation>
    <scope>NUCLEOTIDE SEQUENCE [LARGE SCALE GENOMIC DNA]</scope>
    <source>
        <strain evidence="3 4">W345</strain>
    </source>
</reference>
<feature type="compositionally biased region" description="Basic and acidic residues" evidence="1">
    <location>
        <begin position="120"/>
        <end position="131"/>
    </location>
</feature>
<feature type="chain" id="PRO_5047297681" evidence="2">
    <location>
        <begin position="26"/>
        <end position="307"/>
    </location>
</feature>
<feature type="compositionally biased region" description="Basic and acidic residues" evidence="1">
    <location>
        <begin position="52"/>
        <end position="96"/>
    </location>
</feature>
<feature type="compositionally biased region" description="Low complexity" evidence="1">
    <location>
        <begin position="146"/>
        <end position="155"/>
    </location>
</feature>
<keyword evidence="2" id="KW-0732">Signal</keyword>
<evidence type="ECO:0000313" key="3">
    <source>
        <dbReference type="EMBL" id="MDT0499106.1"/>
    </source>
</evidence>
<feature type="compositionally biased region" description="Acidic residues" evidence="1">
    <location>
        <begin position="97"/>
        <end position="111"/>
    </location>
</feature>